<dbReference type="InterPro" id="IPR045517">
    <property type="entry name" value="Glyoxalase_8"/>
</dbReference>
<sequence length="245" mass="26382">MRTPHPKTMARILREALAEHDLRISHSTALELVAKQLGHADWNVLAAQIGPDSSNIQQDAESAASHGKVPEGWFVSGRSDLFRHDLLPDAGPDRKPALLIESRAPQERVAVAKAGEFLTVMQRISAVPYRGKSVSFRAQISCVSAIGNGRIWIHARGQSRDALAFENLGLNRGPAGPITGTTGWTHRTVTIEVPDEAVYVGFGILFGSGTGVFRAANLSFGLAEGDERPSPLPDTPRNLDLVLAD</sequence>
<reference evidence="2 3" key="1">
    <citation type="submission" date="2024-04" db="EMBL/GenBank/DDBJ databases">
        <title>Complete genome sequence of Nguyenibacter vanlangesis HBCM-1154, a strain capable of nitrogen fixation, IAA production, and phosphorus solubilization isolated from sugarcane soil.</title>
        <authorList>
            <person name="MY HANH P."/>
        </authorList>
    </citation>
    <scope>NUCLEOTIDE SEQUENCE [LARGE SCALE GENOMIC DNA]</scope>
    <source>
        <strain evidence="2 3">HBCM 1154</strain>
    </source>
</reference>
<accession>A0ABZ3D3K1</accession>
<protein>
    <submittedName>
        <fullName evidence="2">Glyoxalase superfamily protein</fullName>
    </submittedName>
</protein>
<organism evidence="2 3">
    <name type="scientific">Nguyenibacter vanlangensis</name>
    <dbReference type="NCBI Taxonomy" id="1216886"/>
    <lineage>
        <taxon>Bacteria</taxon>
        <taxon>Pseudomonadati</taxon>
        <taxon>Pseudomonadota</taxon>
        <taxon>Alphaproteobacteria</taxon>
        <taxon>Acetobacterales</taxon>
        <taxon>Acetobacteraceae</taxon>
        <taxon>Nguyenibacter</taxon>
    </lineage>
</organism>
<evidence type="ECO:0000259" key="1">
    <source>
        <dbReference type="Pfam" id="PF20066"/>
    </source>
</evidence>
<dbReference type="Gene3D" id="2.60.120.260">
    <property type="entry name" value="Galactose-binding domain-like"/>
    <property type="match status" value="1"/>
</dbReference>
<evidence type="ECO:0000313" key="3">
    <source>
        <dbReference type="Proteomes" id="UP001449795"/>
    </source>
</evidence>
<dbReference type="RefSeq" id="WP_342628097.1">
    <property type="nucleotide sequence ID" value="NZ_CP152276.1"/>
</dbReference>
<feature type="domain" description="Glyoxalase-related protein" evidence="1">
    <location>
        <begin position="7"/>
        <end position="55"/>
    </location>
</feature>
<keyword evidence="3" id="KW-1185">Reference proteome</keyword>
<dbReference type="Proteomes" id="UP001449795">
    <property type="component" value="Chromosome"/>
</dbReference>
<gene>
    <name evidence="2" type="ORF">AAC691_19075</name>
</gene>
<name>A0ABZ3D3K1_9PROT</name>
<proteinExistence type="predicted"/>
<evidence type="ECO:0000313" key="2">
    <source>
        <dbReference type="EMBL" id="XAE42334.1"/>
    </source>
</evidence>
<dbReference type="EMBL" id="CP152276">
    <property type="protein sequence ID" value="XAE42334.1"/>
    <property type="molecule type" value="Genomic_DNA"/>
</dbReference>
<dbReference type="Pfam" id="PF20066">
    <property type="entry name" value="Glyoxalase_8"/>
    <property type="match status" value="1"/>
</dbReference>